<keyword evidence="4" id="KW-0975">Bacterial flagellum</keyword>
<feature type="domain" description="Flagellin N-terminal" evidence="5">
    <location>
        <begin position="3"/>
        <end position="140"/>
    </location>
</feature>
<keyword evidence="7" id="KW-0966">Cell projection</keyword>
<dbReference type="PANTHER" id="PTHR42792">
    <property type="entry name" value="FLAGELLIN"/>
    <property type="match status" value="1"/>
</dbReference>
<evidence type="ECO:0000256" key="3">
    <source>
        <dbReference type="ARBA" id="ARBA00005709"/>
    </source>
</evidence>
<reference evidence="7 8" key="1">
    <citation type="submission" date="2022-08" db="EMBL/GenBank/DDBJ databases">
        <title>Reclassification of Massilia species as members of the genera Telluria, Duganella, Pseudoduganella, Mokoshia gen. nov. and Zemynaea gen. nov. using orthogonal and non-orthogonal genome-based approaches.</title>
        <authorList>
            <person name="Bowman J.P."/>
        </authorList>
    </citation>
    <scope>NUCLEOTIDE SEQUENCE [LARGE SCALE GENOMIC DNA]</scope>
    <source>
        <strain evidence="7 8">JCM 31606</strain>
    </source>
</reference>
<gene>
    <name evidence="7" type="primary">flgL</name>
    <name evidence="7" type="ORF">NX778_08575</name>
</gene>
<proteinExistence type="inferred from homology"/>
<evidence type="ECO:0000259" key="5">
    <source>
        <dbReference type="Pfam" id="PF00669"/>
    </source>
</evidence>
<dbReference type="InterPro" id="IPR001029">
    <property type="entry name" value="Flagellin_N"/>
</dbReference>
<dbReference type="Pfam" id="PF00669">
    <property type="entry name" value="Flagellin_N"/>
    <property type="match status" value="1"/>
</dbReference>
<protein>
    <submittedName>
        <fullName evidence="7">Flagellar hook-associated protein FlgL</fullName>
    </submittedName>
</protein>
<sequence length="406" mass="42357">MRISTSGLYEASTTQMSTMQAQLAKTQMQLGANKRVLTPSDDPVASSRMLEISQSQSMNTQFSTNRTSARNSLAQVDSTLTNVTNLMTNVKTLIVRAGNPSLSDSDRASLATELDGRLQDLVGLANTTDGAGSYLFSGYQIGTKPFTQTATGATYNGDQGQRDVQVGASRALSISDSGSSIFENNVAAKGTFHTAADAANTGTAAVTASSITDLTQVTGHNYSVKFSVTAAGTTYDVLDTSSTPPATVQSAQPYTDGGAINFGGLQLTVGGTPADGDQLTVSSARKQSIFTTLADLAQALRQPAGGSAAQTALTNALTVANTNVTNAMDNVLAVHSAVGSRLQELDTLDTTGDQNDVRYASAMSDLQDLDMVKTISLYSQQQVAFQAAQKSFTMMSGLSLFNYING</sequence>
<name>A0ABT2CX23_9BURK</name>
<dbReference type="RefSeq" id="WP_258811304.1">
    <property type="nucleotide sequence ID" value="NZ_JANUGU010000002.1"/>
</dbReference>
<comment type="similarity">
    <text evidence="3">Belongs to the bacterial flagellin family.</text>
</comment>
<keyword evidence="7" id="KW-0282">Flagellum</keyword>
<dbReference type="SUPFAM" id="SSF64518">
    <property type="entry name" value="Phase 1 flagellin"/>
    <property type="match status" value="1"/>
</dbReference>
<organism evidence="7 8">
    <name type="scientific">Massilia terrae</name>
    <dbReference type="NCBI Taxonomy" id="1811224"/>
    <lineage>
        <taxon>Bacteria</taxon>
        <taxon>Pseudomonadati</taxon>
        <taxon>Pseudomonadota</taxon>
        <taxon>Betaproteobacteria</taxon>
        <taxon>Burkholderiales</taxon>
        <taxon>Oxalobacteraceae</taxon>
        <taxon>Telluria group</taxon>
        <taxon>Massilia</taxon>
    </lineage>
</organism>
<keyword evidence="8" id="KW-1185">Reference proteome</keyword>
<dbReference type="Gene3D" id="1.20.1330.10">
    <property type="entry name" value="f41 fragment of flagellin, N-terminal domain"/>
    <property type="match status" value="2"/>
</dbReference>
<dbReference type="PANTHER" id="PTHR42792:SF1">
    <property type="entry name" value="FLAGELLAR HOOK-ASSOCIATED PROTEIN 3"/>
    <property type="match status" value="1"/>
</dbReference>
<evidence type="ECO:0000256" key="1">
    <source>
        <dbReference type="ARBA" id="ARBA00004365"/>
    </source>
</evidence>
<evidence type="ECO:0000256" key="2">
    <source>
        <dbReference type="ARBA" id="ARBA00004613"/>
    </source>
</evidence>
<comment type="subcellular location">
    <subcellularLocation>
        <location evidence="1">Bacterial flagellum</location>
    </subcellularLocation>
    <subcellularLocation>
        <location evidence="2">Secreted</location>
    </subcellularLocation>
</comment>
<feature type="domain" description="Flagellar hook-associated protein 1 D2-like" evidence="6">
    <location>
        <begin position="196"/>
        <end position="281"/>
    </location>
</feature>
<evidence type="ECO:0000313" key="8">
    <source>
        <dbReference type="Proteomes" id="UP001204621"/>
    </source>
</evidence>
<comment type="caution">
    <text evidence="7">The sequence shown here is derived from an EMBL/GenBank/DDBJ whole genome shotgun (WGS) entry which is preliminary data.</text>
</comment>
<dbReference type="InterPro" id="IPR049119">
    <property type="entry name" value="FlgK_D2-like"/>
</dbReference>
<evidence type="ECO:0000313" key="7">
    <source>
        <dbReference type="EMBL" id="MCS0658116.1"/>
    </source>
</evidence>
<dbReference type="NCBIfam" id="TIGR02550">
    <property type="entry name" value="flagell_flgL"/>
    <property type="match status" value="1"/>
</dbReference>
<evidence type="ECO:0000259" key="6">
    <source>
        <dbReference type="Pfam" id="PF21158"/>
    </source>
</evidence>
<dbReference type="Pfam" id="PF21158">
    <property type="entry name" value="flgK_1st_1"/>
    <property type="match status" value="1"/>
</dbReference>
<keyword evidence="7" id="KW-0969">Cilium</keyword>
<dbReference type="EMBL" id="JANUGU010000002">
    <property type="protein sequence ID" value="MCS0658116.1"/>
    <property type="molecule type" value="Genomic_DNA"/>
</dbReference>
<dbReference type="InterPro" id="IPR001492">
    <property type="entry name" value="Flagellin"/>
</dbReference>
<evidence type="ECO:0000256" key="4">
    <source>
        <dbReference type="ARBA" id="ARBA00023143"/>
    </source>
</evidence>
<accession>A0ABT2CX23</accession>
<dbReference type="InterPro" id="IPR013384">
    <property type="entry name" value="Flagell_FlgL"/>
</dbReference>
<dbReference type="Proteomes" id="UP001204621">
    <property type="component" value="Unassembled WGS sequence"/>
</dbReference>